<evidence type="ECO:0008006" key="3">
    <source>
        <dbReference type="Google" id="ProtNLM"/>
    </source>
</evidence>
<dbReference type="EMBL" id="CP026304">
    <property type="protein sequence ID" value="AVZ76055.1"/>
    <property type="molecule type" value="Genomic_DNA"/>
</dbReference>
<dbReference type="RefSeq" id="WP_108153344.1">
    <property type="nucleotide sequence ID" value="NZ_CP026304.1"/>
</dbReference>
<name>A0A2R4TAA6_9ACTN</name>
<dbReference type="Proteomes" id="UP000244201">
    <property type="component" value="Chromosome"/>
</dbReference>
<evidence type="ECO:0000313" key="2">
    <source>
        <dbReference type="Proteomes" id="UP000244201"/>
    </source>
</evidence>
<dbReference type="InterPro" id="IPR043148">
    <property type="entry name" value="TagF_C"/>
</dbReference>
<gene>
    <name evidence="1" type="ORF">SLUN_31450</name>
</gene>
<dbReference type="KEGG" id="slk:SLUN_31450"/>
<organism evidence="1 2">
    <name type="scientific">Streptomyces lunaelactis</name>
    <dbReference type="NCBI Taxonomy" id="1535768"/>
    <lineage>
        <taxon>Bacteria</taxon>
        <taxon>Bacillati</taxon>
        <taxon>Actinomycetota</taxon>
        <taxon>Actinomycetes</taxon>
        <taxon>Kitasatosporales</taxon>
        <taxon>Streptomycetaceae</taxon>
        <taxon>Streptomyces</taxon>
    </lineage>
</organism>
<evidence type="ECO:0000313" key="1">
    <source>
        <dbReference type="EMBL" id="AVZ76055.1"/>
    </source>
</evidence>
<reference evidence="1 2" key="1">
    <citation type="submission" date="2018-01" db="EMBL/GenBank/DDBJ databases">
        <title>Complete genome sequence of Streptomyces lunaelactis MM109T, a Ferroverdin A producer isolated from cave moonmilk deposits.</title>
        <authorList>
            <person name="Naome A."/>
            <person name="Martinet L."/>
            <person name="Maciejewska M."/>
            <person name="Anderssen S."/>
            <person name="Adam D."/>
            <person name="Tenconi E."/>
            <person name="Deflandre B."/>
            <person name="Arguelles-Arias A."/>
            <person name="Calusinska M."/>
            <person name="Copieters W."/>
            <person name="Karim L."/>
            <person name="Hanikenne M."/>
            <person name="Baurain D."/>
            <person name="van Wezel G."/>
            <person name="Smargiasso N."/>
            <person name="de Pauw E."/>
            <person name="Delfosse P."/>
            <person name="Rigali S."/>
        </authorList>
    </citation>
    <scope>NUCLEOTIDE SEQUENCE [LARGE SCALE GENOMIC DNA]</scope>
    <source>
        <strain evidence="1 2">MM109</strain>
    </source>
</reference>
<protein>
    <recommendedName>
        <fullName evidence="3">Translation initiation factor 2</fullName>
    </recommendedName>
</protein>
<dbReference type="Gene3D" id="3.40.50.12580">
    <property type="match status" value="1"/>
</dbReference>
<accession>A0A2R4TAA6</accession>
<dbReference type="OrthoDB" id="3661391at2"/>
<sequence length="383" mass="40840">MLAARPYRERFRRALGVRRGQQLVVLNSTWNPESLFGDSGDDVLPSLLPRLSAELPADEYRLAAILHPNIWHGHGPGQVRAWLDRARRGGLALMDPLEGWRQALIAADAVIGDHGAVTYYAAALGTPVLLGAAPLSGLDPLSPAADFVRRAPRLDPCAPVLPQLVSLRAEHSPVPGPQEFTSSLPGESAVRLRELFYDLMDVPEPSWPALLEPLPLPLYEPVSRTAPLRVLTRLPGACEVVVERYAGAAYEPEGDGEVHTAVHEDTRDPDALALADVILRYGAPDDPRLGSPAQWSAEVLDLHPHCALAAYVTGPDACTVRLRDGRLLRLASGPGADVDPAACASAVHAWLAAGNPPDTLVAQGLIVRTGTAGHRITVTPGTG</sequence>
<keyword evidence="2" id="KW-1185">Reference proteome</keyword>
<dbReference type="AlphaFoldDB" id="A0A2R4TAA6"/>
<dbReference type="GeneID" id="55659771"/>
<proteinExistence type="predicted"/>